<proteinExistence type="predicted"/>
<comment type="caution">
    <text evidence="2">The sequence shown here is derived from an EMBL/GenBank/DDBJ whole genome shotgun (WGS) entry which is preliminary data.</text>
</comment>
<organism evidence="2 3">
    <name type="scientific">Salinimicrobium gaetbulicola</name>
    <dbReference type="NCBI Taxonomy" id="999702"/>
    <lineage>
        <taxon>Bacteria</taxon>
        <taxon>Pseudomonadati</taxon>
        <taxon>Bacteroidota</taxon>
        <taxon>Flavobacteriia</taxon>
        <taxon>Flavobacteriales</taxon>
        <taxon>Flavobacteriaceae</taxon>
        <taxon>Salinimicrobium</taxon>
    </lineage>
</organism>
<evidence type="ECO:0000313" key="2">
    <source>
        <dbReference type="EMBL" id="MFD0976502.1"/>
    </source>
</evidence>
<dbReference type="RefSeq" id="WP_380737881.1">
    <property type="nucleotide sequence ID" value="NZ_JBHTJP010000032.1"/>
</dbReference>
<evidence type="ECO:0000256" key="1">
    <source>
        <dbReference type="SAM" id="SignalP"/>
    </source>
</evidence>
<evidence type="ECO:0000313" key="3">
    <source>
        <dbReference type="Proteomes" id="UP001597100"/>
    </source>
</evidence>
<keyword evidence="3" id="KW-1185">Reference proteome</keyword>
<protein>
    <recommendedName>
        <fullName evidence="4">Outer membrane protein beta-barrel domain-containing protein</fullName>
    </recommendedName>
</protein>
<feature type="signal peptide" evidence="1">
    <location>
        <begin position="1"/>
        <end position="19"/>
    </location>
</feature>
<gene>
    <name evidence="2" type="ORF">ACFQ1G_06845</name>
</gene>
<name>A0ABW3IFV6_9FLAO</name>
<dbReference type="Proteomes" id="UP001597100">
    <property type="component" value="Unassembled WGS sequence"/>
</dbReference>
<reference evidence="3" key="1">
    <citation type="journal article" date="2019" name="Int. J. Syst. Evol. Microbiol.">
        <title>The Global Catalogue of Microorganisms (GCM) 10K type strain sequencing project: providing services to taxonomists for standard genome sequencing and annotation.</title>
        <authorList>
            <consortium name="The Broad Institute Genomics Platform"/>
            <consortium name="The Broad Institute Genome Sequencing Center for Infectious Disease"/>
            <person name="Wu L."/>
            <person name="Ma J."/>
        </authorList>
    </citation>
    <scope>NUCLEOTIDE SEQUENCE [LARGE SCALE GENOMIC DNA]</scope>
    <source>
        <strain evidence="3">CCUG 60898</strain>
    </source>
</reference>
<keyword evidence="1" id="KW-0732">Signal</keyword>
<feature type="chain" id="PRO_5046597137" description="Outer membrane protein beta-barrel domain-containing protein" evidence="1">
    <location>
        <begin position="20"/>
        <end position="183"/>
    </location>
</feature>
<evidence type="ECO:0008006" key="4">
    <source>
        <dbReference type="Google" id="ProtNLM"/>
    </source>
</evidence>
<accession>A0ABW3IFV6</accession>
<sequence>MRKLFLVVLFILGSTGAHAQVVKERSVDVSIGMGISAPYDEYDVIGSGFYAQGEYVLHLASWIDVRAYLGMIIAEKIEDEEKEKGYRSTSSAALFGGKTRITAPIPWFAPYIELGYGASLGSFETYTPLTGKEQSGLLFHFPFTLGVGLGPDHRVNLEFTYYFHDSVQQFSGAAAVGLSIPLK</sequence>
<dbReference type="EMBL" id="JBHTJP010000032">
    <property type="protein sequence ID" value="MFD0976502.1"/>
    <property type="molecule type" value="Genomic_DNA"/>
</dbReference>